<comment type="caution">
    <text evidence="1">The sequence shown here is derived from an EMBL/GenBank/DDBJ whole genome shotgun (WGS) entry which is preliminary data.</text>
</comment>
<dbReference type="AlphaFoldDB" id="A0A147KCI0"/>
<organism evidence="1 2">
    <name type="scientific">Bacillus coahuilensis p1.1.43</name>
    <dbReference type="NCBI Taxonomy" id="1150625"/>
    <lineage>
        <taxon>Bacteria</taxon>
        <taxon>Bacillati</taxon>
        <taxon>Bacillota</taxon>
        <taxon>Bacilli</taxon>
        <taxon>Bacillales</taxon>
        <taxon>Bacillaceae</taxon>
        <taxon>Bacillus</taxon>
    </lineage>
</organism>
<dbReference type="PATRIC" id="fig|1150625.3.peg.237"/>
<gene>
    <name evidence="1" type="ORF">Q75_01145</name>
</gene>
<dbReference type="RefSeq" id="WP_059350062.1">
    <property type="nucleotide sequence ID" value="NZ_LDYG01000002.1"/>
</dbReference>
<dbReference type="EMBL" id="LDYG01000002">
    <property type="protein sequence ID" value="KUP09267.1"/>
    <property type="molecule type" value="Genomic_DNA"/>
</dbReference>
<protein>
    <submittedName>
        <fullName evidence="1">Uncharacterized protein</fullName>
    </submittedName>
</protein>
<sequence length="62" mass="7013">MKIKKWIMIAVITATSVGGFLTLEANSENPEIEIEHHPEDFSVEEKWTPSKKIIGMKKNLSS</sequence>
<keyword evidence="2" id="KW-1185">Reference proteome</keyword>
<proteinExistence type="predicted"/>
<dbReference type="Proteomes" id="UP000074108">
    <property type="component" value="Unassembled WGS sequence"/>
</dbReference>
<accession>A0A147KCI0</accession>
<name>A0A147KCI0_9BACI</name>
<evidence type="ECO:0000313" key="1">
    <source>
        <dbReference type="EMBL" id="KUP09267.1"/>
    </source>
</evidence>
<reference evidence="1 2" key="1">
    <citation type="journal article" date="2016" name="Front. Microbiol.">
        <title>Microevolution Analysis of Bacillus coahuilensis Unveils Differences in Phosphorus Acquisition Strategies and Their Regulation.</title>
        <authorList>
            <person name="Gomez-Lunar Z."/>
            <person name="Hernandez-Gonzalez I."/>
            <person name="Rodriguez-Torres M.D."/>
            <person name="Souza V."/>
            <person name="Olmedo-Alvarez G."/>
        </authorList>
    </citation>
    <scope>NUCLEOTIDE SEQUENCE [LARGE SCALE GENOMIC DNA]</scope>
    <source>
        <strain evidence="2">p1.1.43</strain>
    </source>
</reference>
<evidence type="ECO:0000313" key="2">
    <source>
        <dbReference type="Proteomes" id="UP000074108"/>
    </source>
</evidence>